<accession>A0A0F9FKZ4</accession>
<proteinExistence type="predicted"/>
<name>A0A0F9FKZ4_9ZZZZ</name>
<reference evidence="1" key="1">
    <citation type="journal article" date="2015" name="Nature">
        <title>Complex archaea that bridge the gap between prokaryotes and eukaryotes.</title>
        <authorList>
            <person name="Spang A."/>
            <person name="Saw J.H."/>
            <person name="Jorgensen S.L."/>
            <person name="Zaremba-Niedzwiedzka K."/>
            <person name="Martijn J."/>
            <person name="Lind A.E."/>
            <person name="van Eijk R."/>
            <person name="Schleper C."/>
            <person name="Guy L."/>
            <person name="Ettema T.J."/>
        </authorList>
    </citation>
    <scope>NUCLEOTIDE SEQUENCE</scope>
</reference>
<comment type="caution">
    <text evidence="1">The sequence shown here is derived from an EMBL/GenBank/DDBJ whole genome shotgun (WGS) entry which is preliminary data.</text>
</comment>
<protein>
    <submittedName>
        <fullName evidence="1">Uncharacterized protein</fullName>
    </submittedName>
</protein>
<evidence type="ECO:0000313" key="1">
    <source>
        <dbReference type="EMBL" id="KKL86948.1"/>
    </source>
</evidence>
<organism evidence="1">
    <name type="scientific">marine sediment metagenome</name>
    <dbReference type="NCBI Taxonomy" id="412755"/>
    <lineage>
        <taxon>unclassified sequences</taxon>
        <taxon>metagenomes</taxon>
        <taxon>ecological metagenomes</taxon>
    </lineage>
</organism>
<dbReference type="EMBL" id="LAZR01020969">
    <property type="protein sequence ID" value="KKL86948.1"/>
    <property type="molecule type" value="Genomic_DNA"/>
</dbReference>
<dbReference type="AlphaFoldDB" id="A0A0F9FKZ4"/>
<sequence>MGLIDDAKLERTFNAYIQQVHTSETLHFIQRFIQRQKKKLATKELLSNVTIIQKPNDLSISIDKSSRFVGYAITPRESKSINVNITQVGLQSSAAESFTLYLFDPTQQTAIQSKTITCSGKSVEWTDLGWDVEFDKLDGGAGGSYLIGYFEDDLSGSLYKQEWAYGQAHASMKITRHYAGIAPIRFTTLNGSSLPDMEQLESSVCSETSG</sequence>
<feature type="non-terminal residue" evidence="1">
    <location>
        <position position="210"/>
    </location>
</feature>
<gene>
    <name evidence="1" type="ORF">LCGC14_1939650</name>
</gene>